<comment type="function">
    <text evidence="2">Catalyzes the 6-electron oxidation of protoporphyrinogen-IX to form protoporphyrin-IX.</text>
</comment>
<evidence type="ECO:0000256" key="9">
    <source>
        <dbReference type="ARBA" id="ARBA00023133"/>
    </source>
</evidence>
<evidence type="ECO:0000313" key="15">
    <source>
        <dbReference type="Proteomes" id="UP000186817"/>
    </source>
</evidence>
<sequence length="888" mass="94542">MVRKASRLPFAFQRLIDPFVSGVYAGDPSTLSAEAATGRVQVLEKKAGSLVAGAIQLFQERGAEKKEPRDPRLPEVKGQTVGSFREGLKQFSDALCADIDSKGSPVQLNWKLKQLAFDDQSQVHVLDYDTPKGAVRLRSRSVVLTAPSYVTAELLRPVCAPAAETLSAIRYPRVAAVTVEYPRSAFREPAHGKGIVNGFGQLHPRTQGIRTLGTIYSSSLFPNRMPDDDKIMLLHYIGGARDPELYGGIQDLTEGELVEDLNALCKRPIPSATLPISSMYRNGSGNGRAGQGGGYAERDKEQETMESAADQLTSWDTNTRKFSLQTLGLCGPSADVYSDQVAKCLDDEEAAVRKAAAVALGKMRASSETSALLAALRDTDAEVRCEAARALGQVSAKVVSPHVSKVVALHQDADEEVGLAAVSCLVAVGQARVLAPFTSSTFPTVAKAAIMEIGRCPMARTANAGCLSRALSHKDTAVRMAAAQACGELGAECAEEHLRALASASADRHVKVRRAAVQALGRLGSLAADCLVRFFRDSDDSLRHFAAETMGGLDDALAAEVTAKSLTEAQATSTQRQSALQALGKMKAGRDHAAAVAACLDDADLATRLAAIQALSGLKSEDYAPRLEQLRKDPAAGVRIAAVSALAKMGERGASSALIFLEDEDAGVRQSAVKVFSPLHSKLPSSVARAHIHQVAQLLLDEDWHVRLAVVVALGDLHMDIFSEQVAALSQDENNQVRRSAVAALEKMKASPAHAARFLGDDDPAVRSHAEEVYASLGGGRPDDDGDISEATHRDTVQTMLHPTEANNLPTALGVRVWDRAIPQLEIGHNKRLADVKESLADAGVKGMYLAGNYVGGVALGRCVEFGIEIANEVVDFIKVDAKQPTPA</sequence>
<keyword evidence="7" id="KW-0274">FAD</keyword>
<evidence type="ECO:0000256" key="8">
    <source>
        <dbReference type="ARBA" id="ARBA00023002"/>
    </source>
</evidence>
<dbReference type="InterPro" id="IPR011989">
    <property type="entry name" value="ARM-like"/>
</dbReference>
<evidence type="ECO:0000256" key="2">
    <source>
        <dbReference type="ARBA" id="ARBA00002600"/>
    </source>
</evidence>
<feature type="domain" description="Amine oxidase" evidence="13">
    <location>
        <begin position="11"/>
        <end position="258"/>
    </location>
</feature>
<dbReference type="InterPro" id="IPR016024">
    <property type="entry name" value="ARM-type_fold"/>
</dbReference>
<name>A0A1Q9F3A5_SYMMI</name>
<keyword evidence="15" id="KW-1185">Reference proteome</keyword>
<protein>
    <recommendedName>
        <fullName evidence="5">protoporphyrinogen oxidase</fullName>
        <ecNumber evidence="5">1.3.3.4</ecNumber>
    </recommendedName>
</protein>
<keyword evidence="8" id="KW-0560">Oxidoreductase</keyword>
<evidence type="ECO:0000256" key="11">
    <source>
        <dbReference type="ARBA" id="ARBA00047554"/>
    </source>
</evidence>
<dbReference type="PANTHER" id="PTHR42923:SF3">
    <property type="entry name" value="PROTOPORPHYRINOGEN OXIDASE"/>
    <property type="match status" value="1"/>
</dbReference>
<evidence type="ECO:0000256" key="7">
    <source>
        <dbReference type="ARBA" id="ARBA00022827"/>
    </source>
</evidence>
<dbReference type="NCBIfam" id="TIGR00562">
    <property type="entry name" value="proto_IX_ox"/>
    <property type="match status" value="1"/>
</dbReference>
<gene>
    <name evidence="14" type="primary">PPXI</name>
    <name evidence="14" type="ORF">AK812_SmicGene1733</name>
</gene>
<comment type="cofactor">
    <cofactor evidence="1">
        <name>FAD</name>
        <dbReference type="ChEBI" id="CHEBI:57692"/>
    </cofactor>
</comment>
<evidence type="ECO:0000313" key="14">
    <source>
        <dbReference type="EMBL" id="OLQ14163.1"/>
    </source>
</evidence>
<dbReference type="SUPFAM" id="SSF54373">
    <property type="entry name" value="FAD-linked reductases, C-terminal domain"/>
    <property type="match status" value="1"/>
</dbReference>
<dbReference type="AlphaFoldDB" id="A0A1Q9F3A5"/>
<dbReference type="InterPro" id="IPR036188">
    <property type="entry name" value="FAD/NAD-bd_sf"/>
</dbReference>
<feature type="compositionally biased region" description="Gly residues" evidence="12">
    <location>
        <begin position="284"/>
        <end position="295"/>
    </location>
</feature>
<dbReference type="EMBL" id="LSRX01000019">
    <property type="protein sequence ID" value="OLQ14163.1"/>
    <property type="molecule type" value="Genomic_DNA"/>
</dbReference>
<dbReference type="SUPFAM" id="SSF51905">
    <property type="entry name" value="FAD/NAD(P)-binding domain"/>
    <property type="match status" value="1"/>
</dbReference>
<dbReference type="InterPro" id="IPR004155">
    <property type="entry name" value="PBS_lyase_HEAT"/>
</dbReference>
<comment type="pathway">
    <text evidence="3">Porphyrin-containing compound metabolism; protoporphyrin-IX biosynthesis; protoporphyrin-IX from protoporphyrinogen-IX: step 1/1.</text>
</comment>
<proteinExistence type="inferred from homology"/>
<evidence type="ECO:0000256" key="1">
    <source>
        <dbReference type="ARBA" id="ARBA00001974"/>
    </source>
</evidence>
<accession>A0A1Q9F3A5</accession>
<dbReference type="GO" id="GO:0006782">
    <property type="term" value="P:protoporphyrinogen IX biosynthetic process"/>
    <property type="evidence" value="ECO:0007669"/>
    <property type="project" value="UniProtKB-UniPathway"/>
</dbReference>
<evidence type="ECO:0000256" key="10">
    <source>
        <dbReference type="ARBA" id="ARBA00023244"/>
    </source>
</evidence>
<evidence type="ECO:0000256" key="4">
    <source>
        <dbReference type="ARBA" id="ARBA00010551"/>
    </source>
</evidence>
<organism evidence="14 15">
    <name type="scientific">Symbiodinium microadriaticum</name>
    <name type="common">Dinoflagellate</name>
    <name type="synonym">Zooxanthella microadriatica</name>
    <dbReference type="NCBI Taxonomy" id="2951"/>
    <lineage>
        <taxon>Eukaryota</taxon>
        <taxon>Sar</taxon>
        <taxon>Alveolata</taxon>
        <taxon>Dinophyceae</taxon>
        <taxon>Suessiales</taxon>
        <taxon>Symbiodiniaceae</taxon>
        <taxon>Symbiodinium</taxon>
    </lineage>
</organism>
<feature type="region of interest" description="Disordered" evidence="12">
    <location>
        <begin position="276"/>
        <end position="300"/>
    </location>
</feature>
<dbReference type="OrthoDB" id="435524at2759"/>
<keyword evidence="9" id="KW-0350">Heme biosynthesis</keyword>
<dbReference type="Gene3D" id="3.50.50.60">
    <property type="entry name" value="FAD/NAD(P)-binding domain"/>
    <property type="match status" value="2"/>
</dbReference>
<dbReference type="SMART" id="SM00567">
    <property type="entry name" value="EZ_HEAT"/>
    <property type="match status" value="10"/>
</dbReference>
<dbReference type="PANTHER" id="PTHR42923">
    <property type="entry name" value="PROTOPORPHYRINOGEN OXIDASE"/>
    <property type="match status" value="1"/>
</dbReference>
<dbReference type="UniPathway" id="UPA00251">
    <property type="reaction ID" value="UER00324"/>
</dbReference>
<evidence type="ECO:0000256" key="3">
    <source>
        <dbReference type="ARBA" id="ARBA00005073"/>
    </source>
</evidence>
<keyword evidence="6" id="KW-0285">Flavoprotein</keyword>
<comment type="similarity">
    <text evidence="4">Belongs to the protoporphyrinogen/coproporphyrinogen oxidase family. Protoporphyrinogen oxidase subfamily.</text>
</comment>
<dbReference type="GO" id="GO:0009534">
    <property type="term" value="C:chloroplast thylakoid"/>
    <property type="evidence" value="ECO:0007669"/>
    <property type="project" value="TreeGrafter"/>
</dbReference>
<dbReference type="EC" id="1.3.3.4" evidence="5"/>
<dbReference type="SUPFAM" id="SSF48371">
    <property type="entry name" value="ARM repeat"/>
    <property type="match status" value="1"/>
</dbReference>
<dbReference type="GO" id="GO:0004729">
    <property type="term" value="F:oxygen-dependent protoporphyrinogen oxidase activity"/>
    <property type="evidence" value="ECO:0007669"/>
    <property type="project" value="UniProtKB-EC"/>
</dbReference>
<dbReference type="Gene3D" id="1.25.10.10">
    <property type="entry name" value="Leucine-rich Repeat Variant"/>
    <property type="match status" value="4"/>
</dbReference>
<comment type="caution">
    <text evidence="14">The sequence shown here is derived from an EMBL/GenBank/DDBJ whole genome shotgun (WGS) entry which is preliminary data.</text>
</comment>
<dbReference type="Pfam" id="PF13646">
    <property type="entry name" value="HEAT_2"/>
    <property type="match status" value="3"/>
</dbReference>
<keyword evidence="10" id="KW-0627">Porphyrin biosynthesis</keyword>
<evidence type="ECO:0000256" key="12">
    <source>
        <dbReference type="SAM" id="MobiDB-lite"/>
    </source>
</evidence>
<dbReference type="InterPro" id="IPR002937">
    <property type="entry name" value="Amino_oxidase"/>
</dbReference>
<evidence type="ECO:0000259" key="13">
    <source>
        <dbReference type="Pfam" id="PF01593"/>
    </source>
</evidence>
<evidence type="ECO:0000256" key="6">
    <source>
        <dbReference type="ARBA" id="ARBA00022630"/>
    </source>
</evidence>
<dbReference type="Proteomes" id="UP000186817">
    <property type="component" value="Unassembled WGS sequence"/>
</dbReference>
<dbReference type="InterPro" id="IPR050464">
    <property type="entry name" value="Zeta_carotene_desat/Oxidored"/>
</dbReference>
<reference evidence="14 15" key="1">
    <citation type="submission" date="2016-02" db="EMBL/GenBank/DDBJ databases">
        <title>Genome analysis of coral dinoflagellate symbionts highlights evolutionary adaptations to a symbiotic lifestyle.</title>
        <authorList>
            <person name="Aranda M."/>
            <person name="Li Y."/>
            <person name="Liew Y.J."/>
            <person name="Baumgarten S."/>
            <person name="Simakov O."/>
            <person name="Wilson M."/>
            <person name="Piel J."/>
            <person name="Ashoor H."/>
            <person name="Bougouffa S."/>
            <person name="Bajic V.B."/>
            <person name="Ryu T."/>
            <person name="Ravasi T."/>
            <person name="Bayer T."/>
            <person name="Micklem G."/>
            <person name="Kim H."/>
            <person name="Bhak J."/>
            <person name="Lajeunesse T.C."/>
            <person name="Voolstra C.R."/>
        </authorList>
    </citation>
    <scope>NUCLEOTIDE SEQUENCE [LARGE SCALE GENOMIC DNA]</scope>
    <source>
        <strain evidence="14 15">CCMP2467</strain>
    </source>
</reference>
<dbReference type="InterPro" id="IPR004572">
    <property type="entry name" value="Protoporphyrinogen_oxidase"/>
</dbReference>
<dbReference type="Pfam" id="PF01593">
    <property type="entry name" value="Amino_oxidase"/>
    <property type="match status" value="1"/>
</dbReference>
<evidence type="ECO:0000256" key="5">
    <source>
        <dbReference type="ARBA" id="ARBA00012867"/>
    </source>
</evidence>
<comment type="catalytic activity">
    <reaction evidence="11">
        <text>protoporphyrinogen IX + 3 O2 = protoporphyrin IX + 3 H2O2</text>
        <dbReference type="Rhea" id="RHEA:25576"/>
        <dbReference type="ChEBI" id="CHEBI:15379"/>
        <dbReference type="ChEBI" id="CHEBI:16240"/>
        <dbReference type="ChEBI" id="CHEBI:57306"/>
        <dbReference type="ChEBI" id="CHEBI:57307"/>
        <dbReference type="EC" id="1.3.3.4"/>
    </reaction>
</comment>